<dbReference type="AlphaFoldDB" id="A0A2N8K872"/>
<dbReference type="PANTHER" id="PTHR37423:SF2">
    <property type="entry name" value="MEMBRANE-BOUND LYTIC MUREIN TRANSGLYCOSYLASE C"/>
    <property type="match status" value="1"/>
</dbReference>
<proteinExistence type="inferred from homology"/>
<reference evidence="4 5" key="1">
    <citation type="submission" date="2018-01" db="EMBL/GenBank/DDBJ databases">
        <title>The draft genome of an aniline degradation strain ANB-1.</title>
        <authorList>
            <person name="Zhang L."/>
            <person name="Jiang J."/>
        </authorList>
    </citation>
    <scope>NUCLEOTIDE SEQUENCE [LARGE SCALE GENOMIC DNA]</scope>
    <source>
        <strain evidence="4 5">ANB-1</strain>
    </source>
</reference>
<dbReference type="Pfam" id="PF01464">
    <property type="entry name" value="SLT"/>
    <property type="match status" value="1"/>
</dbReference>
<sequence length="210" mass="23519">MARPHLFARLAALVLPLLLFSCGGPVYAQTIPAAADGYKRELTRIVQQEWGLDAPVSVHAAQIHQESAWRPGVSSGAGAQGLAQFMPDTSAWIASIYPDLGEAAPYSPGWAMRAQARYNRWHWRRIDAADVCQHWAMTLSAYNGGLGWLQRDQRLTRQAGGDARVWFGQVELHTARAAWAERENRQYVRRILLQLEPIYRTAGWQGARPC</sequence>
<gene>
    <name evidence="4" type="ORF">C1I89_33655</name>
</gene>
<dbReference type="Proteomes" id="UP000235994">
    <property type="component" value="Unassembled WGS sequence"/>
</dbReference>
<feature type="chain" id="PRO_5014634033" evidence="2">
    <location>
        <begin position="29"/>
        <end position="210"/>
    </location>
</feature>
<feature type="signal peptide" evidence="2">
    <location>
        <begin position="1"/>
        <end position="28"/>
    </location>
</feature>
<feature type="domain" description="Transglycosylase SLT" evidence="3">
    <location>
        <begin position="58"/>
        <end position="160"/>
    </location>
</feature>
<protein>
    <submittedName>
        <fullName evidence="4">Lytic transglycosylase</fullName>
    </submittedName>
</protein>
<keyword evidence="2" id="KW-0732">Signal</keyword>
<evidence type="ECO:0000259" key="3">
    <source>
        <dbReference type="Pfam" id="PF01464"/>
    </source>
</evidence>
<evidence type="ECO:0000313" key="5">
    <source>
        <dbReference type="Proteomes" id="UP000235994"/>
    </source>
</evidence>
<organism evidence="4 5">
    <name type="scientific">Achromobacter pulmonis</name>
    <dbReference type="NCBI Taxonomy" id="1389932"/>
    <lineage>
        <taxon>Bacteria</taxon>
        <taxon>Pseudomonadati</taxon>
        <taxon>Pseudomonadota</taxon>
        <taxon>Betaproteobacteria</taxon>
        <taxon>Burkholderiales</taxon>
        <taxon>Alcaligenaceae</taxon>
        <taxon>Achromobacter</taxon>
    </lineage>
</organism>
<comment type="similarity">
    <text evidence="1">Belongs to the transglycosylase Slt family.</text>
</comment>
<dbReference type="InterPro" id="IPR023346">
    <property type="entry name" value="Lysozyme-like_dom_sf"/>
</dbReference>
<dbReference type="PROSITE" id="PS51257">
    <property type="entry name" value="PROKAR_LIPOPROTEIN"/>
    <property type="match status" value="1"/>
</dbReference>
<dbReference type="RefSeq" id="WP_102776414.1">
    <property type="nucleotide sequence ID" value="NZ_POQS01000035.1"/>
</dbReference>
<evidence type="ECO:0000256" key="1">
    <source>
        <dbReference type="ARBA" id="ARBA00007734"/>
    </source>
</evidence>
<name>A0A2N8K872_9BURK</name>
<comment type="caution">
    <text evidence="4">The sequence shown here is derived from an EMBL/GenBank/DDBJ whole genome shotgun (WGS) entry which is preliminary data.</text>
</comment>
<dbReference type="SUPFAM" id="SSF53955">
    <property type="entry name" value="Lysozyme-like"/>
    <property type="match status" value="1"/>
</dbReference>
<accession>A0A2N8K872</accession>
<dbReference type="InterPro" id="IPR008258">
    <property type="entry name" value="Transglycosylase_SLT_dom_1"/>
</dbReference>
<dbReference type="EMBL" id="POQS01000035">
    <property type="protein sequence ID" value="PND29644.1"/>
    <property type="molecule type" value="Genomic_DNA"/>
</dbReference>
<evidence type="ECO:0000256" key="2">
    <source>
        <dbReference type="SAM" id="SignalP"/>
    </source>
</evidence>
<keyword evidence="5" id="KW-1185">Reference proteome</keyword>
<dbReference type="Gene3D" id="1.10.530.10">
    <property type="match status" value="1"/>
</dbReference>
<dbReference type="PANTHER" id="PTHR37423">
    <property type="entry name" value="SOLUBLE LYTIC MUREIN TRANSGLYCOSYLASE-RELATED"/>
    <property type="match status" value="1"/>
</dbReference>
<evidence type="ECO:0000313" key="4">
    <source>
        <dbReference type="EMBL" id="PND29644.1"/>
    </source>
</evidence>